<dbReference type="RefSeq" id="WP_284101563.1">
    <property type="nucleotide sequence ID" value="NZ_JARRAF010000017.1"/>
</dbReference>
<dbReference type="Proteomes" id="UP001172778">
    <property type="component" value="Unassembled WGS sequence"/>
</dbReference>
<proteinExistence type="predicted"/>
<comment type="caution">
    <text evidence="1">The sequence shown here is derived from an EMBL/GenBank/DDBJ whole genome shotgun (WGS) entry which is preliminary data.</text>
</comment>
<reference evidence="1" key="1">
    <citation type="submission" date="2023-03" db="EMBL/GenBank/DDBJ databases">
        <title>Chitinimonas shenzhenensis gen. nov., sp. nov., a novel member of family Burkholderiaceae isolated from activated sludge collected in Shen Zhen, China.</title>
        <authorList>
            <person name="Wang X."/>
        </authorList>
    </citation>
    <scope>NUCLEOTIDE SEQUENCE</scope>
    <source>
        <strain evidence="1">DQS-5</strain>
    </source>
</reference>
<evidence type="ECO:0000313" key="2">
    <source>
        <dbReference type="Proteomes" id="UP001172778"/>
    </source>
</evidence>
<sequence length="290" mass="33180">MRFPQYWASAQTEILVDDRRFAIDIWRSSDDSQSAAVLAAREAAEAMRGRSPRAERPGCYGYGDHPLREEVLTRIQDERGREVAVISRNKMGCRVLNTHHALFVDIDYPTHHPSLLEQLKIKVDHWLGHPILPTLRNADEAVALERVMHLVRRHPDWQFRAYQTYGGMRVLLGHALFEPTDVTTLQIMDELAVDPLYRQLCIRQRCFRARLSPKPWRCGSPLAPGAFPRQSPNQREDFAKWLGQYQRRSAHRAVCRLIGIYGAGTVHPQLQAIVQLHDDATGVGEAWPLA</sequence>
<dbReference type="EMBL" id="JARRAF010000017">
    <property type="protein sequence ID" value="MDK2125250.1"/>
    <property type="molecule type" value="Genomic_DNA"/>
</dbReference>
<evidence type="ECO:0000313" key="1">
    <source>
        <dbReference type="EMBL" id="MDK2125250.1"/>
    </source>
</evidence>
<name>A0ABT7DYV2_9NEIS</name>
<accession>A0ABT7DYV2</accession>
<keyword evidence="2" id="KW-1185">Reference proteome</keyword>
<gene>
    <name evidence="1" type="ORF">PZA18_14430</name>
</gene>
<protein>
    <submittedName>
        <fullName evidence="1">Uncharacterized protein</fullName>
    </submittedName>
</protein>
<organism evidence="1 2">
    <name type="scientific">Parachitinimonas caeni</name>
    <dbReference type="NCBI Taxonomy" id="3031301"/>
    <lineage>
        <taxon>Bacteria</taxon>
        <taxon>Pseudomonadati</taxon>
        <taxon>Pseudomonadota</taxon>
        <taxon>Betaproteobacteria</taxon>
        <taxon>Neisseriales</taxon>
        <taxon>Chitinibacteraceae</taxon>
        <taxon>Parachitinimonas</taxon>
    </lineage>
</organism>